<reference evidence="2" key="1">
    <citation type="submission" date="2020-05" db="EMBL/GenBank/DDBJ databases">
        <title>WGS assembly of Panicum virgatum.</title>
        <authorList>
            <person name="Lovell J.T."/>
            <person name="Jenkins J."/>
            <person name="Shu S."/>
            <person name="Juenger T.E."/>
            <person name="Schmutz J."/>
        </authorList>
    </citation>
    <scope>NUCLEOTIDE SEQUENCE</scope>
    <source>
        <strain evidence="2">AP13</strain>
    </source>
</reference>
<proteinExistence type="predicted"/>
<accession>A0A8T0RS36</accession>
<comment type="caution">
    <text evidence="2">The sequence shown here is derived from an EMBL/GenBank/DDBJ whole genome shotgun (WGS) entry which is preliminary data.</text>
</comment>
<gene>
    <name evidence="2" type="ORF">PVAP13_5NG434143</name>
</gene>
<feature type="compositionally biased region" description="Basic residues" evidence="1">
    <location>
        <begin position="39"/>
        <end position="62"/>
    </location>
</feature>
<name>A0A8T0RS36_PANVG</name>
<feature type="region of interest" description="Disordered" evidence="1">
    <location>
        <begin position="86"/>
        <end position="165"/>
    </location>
</feature>
<organism evidence="2 3">
    <name type="scientific">Panicum virgatum</name>
    <name type="common">Blackwell switchgrass</name>
    <dbReference type="NCBI Taxonomy" id="38727"/>
    <lineage>
        <taxon>Eukaryota</taxon>
        <taxon>Viridiplantae</taxon>
        <taxon>Streptophyta</taxon>
        <taxon>Embryophyta</taxon>
        <taxon>Tracheophyta</taxon>
        <taxon>Spermatophyta</taxon>
        <taxon>Magnoliopsida</taxon>
        <taxon>Liliopsida</taxon>
        <taxon>Poales</taxon>
        <taxon>Poaceae</taxon>
        <taxon>PACMAD clade</taxon>
        <taxon>Panicoideae</taxon>
        <taxon>Panicodae</taxon>
        <taxon>Paniceae</taxon>
        <taxon>Panicinae</taxon>
        <taxon>Panicum</taxon>
        <taxon>Panicum sect. Hiantes</taxon>
    </lineage>
</organism>
<dbReference type="Proteomes" id="UP000823388">
    <property type="component" value="Chromosome 5N"/>
</dbReference>
<sequence length="165" mass="17957">MPRRRRRHPLAARAALPRRRLQPVRPPPRRHPQLAQPLPRHRPQPVRSPPRRRPSAHGRRLATVRSPGCCRLAVVPSAQSRLAAAPIHAAGKGDEVWTPDESRAGRPPRGKEGGAGGASLLRGREGGAGAGRPSAAGREGEAQAPARRRRGGGRERRGEEREVWS</sequence>
<evidence type="ECO:0000313" key="2">
    <source>
        <dbReference type="EMBL" id="KAG2587576.1"/>
    </source>
</evidence>
<feature type="compositionally biased region" description="Basic and acidic residues" evidence="1">
    <location>
        <begin position="152"/>
        <end position="165"/>
    </location>
</feature>
<feature type="compositionally biased region" description="Low complexity" evidence="1">
    <location>
        <begin position="131"/>
        <end position="145"/>
    </location>
</feature>
<dbReference type="EMBL" id="CM029046">
    <property type="protein sequence ID" value="KAG2587576.1"/>
    <property type="molecule type" value="Genomic_DNA"/>
</dbReference>
<protein>
    <submittedName>
        <fullName evidence="2">Uncharacterized protein</fullName>
    </submittedName>
</protein>
<feature type="compositionally biased region" description="Basic and acidic residues" evidence="1">
    <location>
        <begin position="91"/>
        <end position="112"/>
    </location>
</feature>
<keyword evidence="3" id="KW-1185">Reference proteome</keyword>
<feature type="region of interest" description="Disordered" evidence="1">
    <location>
        <begin position="1"/>
        <end position="68"/>
    </location>
</feature>
<evidence type="ECO:0000313" key="3">
    <source>
        <dbReference type="Proteomes" id="UP000823388"/>
    </source>
</evidence>
<feature type="compositionally biased region" description="Basic residues" evidence="1">
    <location>
        <begin position="1"/>
        <end position="32"/>
    </location>
</feature>
<dbReference type="AlphaFoldDB" id="A0A8T0RS36"/>
<evidence type="ECO:0000256" key="1">
    <source>
        <dbReference type="SAM" id="MobiDB-lite"/>
    </source>
</evidence>